<dbReference type="EMBL" id="AJWK01006760">
    <property type="status" value="NOT_ANNOTATED_CDS"/>
    <property type="molecule type" value="Genomic_DNA"/>
</dbReference>
<keyword evidence="1" id="KW-1133">Transmembrane helix</keyword>
<evidence type="ECO:0000313" key="3">
    <source>
        <dbReference type="Proteomes" id="UP000092461"/>
    </source>
</evidence>
<name>A0A1B0CCH7_LUTLO</name>
<protein>
    <submittedName>
        <fullName evidence="2">Uncharacterized protein</fullName>
    </submittedName>
</protein>
<dbReference type="Proteomes" id="UP000092461">
    <property type="component" value="Unassembled WGS sequence"/>
</dbReference>
<dbReference type="AlphaFoldDB" id="A0A1B0CCH7"/>
<dbReference type="EnsemblMetazoa" id="LLOJ002045-RA">
    <property type="protein sequence ID" value="LLOJ002045-PA"/>
    <property type="gene ID" value="LLOJ002045"/>
</dbReference>
<accession>A0A1B0CCH7</accession>
<dbReference type="VEuPathDB" id="VectorBase:LLOJ002045"/>
<keyword evidence="3" id="KW-1185">Reference proteome</keyword>
<proteinExistence type="predicted"/>
<sequence>MCNRLFISSIIIDSFCLKRPERKILGLTKGAFVLSVIVFAIVLCSTALPVVWCIRKRRICFHQSTNYEYDPVKTDTDGLFPNFPSSLKTSLTPKSNTLTLSSDSEDEN</sequence>
<dbReference type="EMBL" id="AJWK01006759">
    <property type="status" value="NOT_ANNOTATED_CDS"/>
    <property type="molecule type" value="Genomic_DNA"/>
</dbReference>
<keyword evidence="1" id="KW-0812">Transmembrane</keyword>
<keyword evidence="1" id="KW-0472">Membrane</keyword>
<evidence type="ECO:0000313" key="2">
    <source>
        <dbReference type="EnsemblMetazoa" id="LLOJ002045-PA"/>
    </source>
</evidence>
<dbReference type="VEuPathDB" id="VectorBase:LLONM1_009966"/>
<reference evidence="2" key="1">
    <citation type="submission" date="2020-05" db="UniProtKB">
        <authorList>
            <consortium name="EnsemblMetazoa"/>
        </authorList>
    </citation>
    <scope>IDENTIFICATION</scope>
    <source>
        <strain evidence="2">Jacobina</strain>
    </source>
</reference>
<organism evidence="2 3">
    <name type="scientific">Lutzomyia longipalpis</name>
    <name type="common">Sand fly</name>
    <dbReference type="NCBI Taxonomy" id="7200"/>
    <lineage>
        <taxon>Eukaryota</taxon>
        <taxon>Metazoa</taxon>
        <taxon>Ecdysozoa</taxon>
        <taxon>Arthropoda</taxon>
        <taxon>Hexapoda</taxon>
        <taxon>Insecta</taxon>
        <taxon>Pterygota</taxon>
        <taxon>Neoptera</taxon>
        <taxon>Endopterygota</taxon>
        <taxon>Diptera</taxon>
        <taxon>Nematocera</taxon>
        <taxon>Psychodoidea</taxon>
        <taxon>Psychodidae</taxon>
        <taxon>Lutzomyia</taxon>
        <taxon>Lutzomyia</taxon>
    </lineage>
</organism>
<dbReference type="EMBL" id="AJWK01006757">
    <property type="status" value="NOT_ANNOTATED_CDS"/>
    <property type="molecule type" value="Genomic_DNA"/>
</dbReference>
<feature type="transmembrane region" description="Helical" evidence="1">
    <location>
        <begin position="32"/>
        <end position="54"/>
    </location>
</feature>
<dbReference type="EMBL" id="AJWK01006756">
    <property type="status" value="NOT_ANNOTATED_CDS"/>
    <property type="molecule type" value="Genomic_DNA"/>
</dbReference>
<evidence type="ECO:0000256" key="1">
    <source>
        <dbReference type="SAM" id="Phobius"/>
    </source>
</evidence>
<dbReference type="EMBL" id="AJWK01006758">
    <property type="status" value="NOT_ANNOTATED_CDS"/>
    <property type="molecule type" value="Genomic_DNA"/>
</dbReference>